<evidence type="ECO:0000256" key="2">
    <source>
        <dbReference type="SAM" id="MobiDB-lite"/>
    </source>
</evidence>
<gene>
    <name evidence="3" type="ORF">AM587_10007173</name>
</gene>
<accession>A0A0W8CSY8</accession>
<name>A0A0W8CSY8_PHYNI</name>
<organism evidence="3 4">
    <name type="scientific">Phytophthora nicotianae</name>
    <name type="common">Potato buckeye rot agent</name>
    <name type="synonym">Phytophthora parasitica</name>
    <dbReference type="NCBI Taxonomy" id="4792"/>
    <lineage>
        <taxon>Eukaryota</taxon>
        <taxon>Sar</taxon>
        <taxon>Stramenopiles</taxon>
        <taxon>Oomycota</taxon>
        <taxon>Peronosporomycetes</taxon>
        <taxon>Peronosporales</taxon>
        <taxon>Peronosporaceae</taxon>
        <taxon>Phytophthora</taxon>
    </lineage>
</organism>
<reference evidence="3 4" key="1">
    <citation type="submission" date="2015-11" db="EMBL/GenBank/DDBJ databases">
        <title>Genomes and virulence difference between two physiological races of Phytophthora nicotianae.</title>
        <authorList>
            <person name="Liu H."/>
            <person name="Ma X."/>
            <person name="Yu H."/>
            <person name="Fang D."/>
            <person name="Li Y."/>
            <person name="Wang X."/>
            <person name="Wang W."/>
            <person name="Dong Y."/>
            <person name="Xiao B."/>
        </authorList>
    </citation>
    <scope>NUCLEOTIDE SEQUENCE [LARGE SCALE GENOMIC DNA]</scope>
    <source>
        <strain evidence="4">race 0</strain>
    </source>
</reference>
<evidence type="ECO:0000256" key="1">
    <source>
        <dbReference type="ARBA" id="ARBA00022737"/>
    </source>
</evidence>
<evidence type="ECO:0000313" key="3">
    <source>
        <dbReference type="EMBL" id="KUF87092.1"/>
    </source>
</evidence>
<dbReference type="EMBL" id="LNFO01002105">
    <property type="protein sequence ID" value="KUF87092.1"/>
    <property type="molecule type" value="Genomic_DNA"/>
</dbReference>
<dbReference type="AlphaFoldDB" id="A0A0W8CSY8"/>
<dbReference type="InterPro" id="IPR032675">
    <property type="entry name" value="LRR_dom_sf"/>
</dbReference>
<sequence length="756" mass="84942">MERYVAAVCACLEGDVNLWPREVPRFESSDELLPVPWITVLFRAETKSNAGNTRNPSVHHNTNTTPSNANANDYHGSVDRNEALTRQVHDKVAAIRFLSLVARYPEYSWRGNPLFWKHVLNDICDSSSCNVYFPPPQSSSFRRREKPPNCAPARNAGEVYAMPKFQLIFSSLKVKNELLELCTQAFSSSPNYLFQRVDQCVQAIMTKLGVAIPHQPRSVKIDLDFSRSRLRLADSKTGIQNLLLAASSRKETRNSSIALFSVRCLNLSQTTISERDLSPLAQIMALPASTVSELALDLVFTAKTSKRFMQSFCEFVSACFAVSLSGAPVTTSLTKLSLNFSKLSNFQLGSLFSAIHDGNSRFGVRDLSLHGLEGSDAWLWLAFGIFHPTSKSPIEHLDLSHCVLRLEDIETVRNLLKSTDYLPCLMQKKITSGPDTSHQSHWALLQAGTRLEIPRGMKKHSRGKPAPALTLETELWCELLDSGVSWACVLIPAYGKLYVKNSKIVKTETRARSKHSCKLKALTMMGVKTTPQFLRVGEDGALCGPLEHEHIDCVLSEWVKTVGQSLETLHLPDNALRTSTLDVILEACPLLKNLDVSECELTDIGPITRALRRESCSLRTLNAAQNHISAASQEEFFRLLRGTECHSIQHLQVLQLEDNPTSHENRTLNVLYSSLRRNKTLRYLVLSINEKHTVSRDLRWRFGRDHHDSLLGHESLPCQHRLALLSVAMVTTLPTAVIDIIFDFARREIRRQVLWE</sequence>
<feature type="compositionally biased region" description="Low complexity" evidence="2">
    <location>
        <begin position="61"/>
        <end position="72"/>
    </location>
</feature>
<feature type="region of interest" description="Disordered" evidence="2">
    <location>
        <begin position="49"/>
        <end position="76"/>
    </location>
</feature>
<feature type="compositionally biased region" description="Polar residues" evidence="2">
    <location>
        <begin position="49"/>
        <end position="60"/>
    </location>
</feature>
<dbReference type="Proteomes" id="UP000052943">
    <property type="component" value="Unassembled WGS sequence"/>
</dbReference>
<comment type="caution">
    <text evidence="3">The sequence shown here is derived from an EMBL/GenBank/DDBJ whole genome shotgun (WGS) entry which is preliminary data.</text>
</comment>
<dbReference type="SUPFAM" id="SSF52047">
    <property type="entry name" value="RNI-like"/>
    <property type="match status" value="1"/>
</dbReference>
<dbReference type="PANTHER" id="PTHR24111:SF0">
    <property type="entry name" value="LEUCINE-RICH REPEAT-CONTAINING PROTEIN"/>
    <property type="match status" value="1"/>
</dbReference>
<dbReference type="STRING" id="4790.A0A0W8CSY8"/>
<evidence type="ECO:0000313" key="4">
    <source>
        <dbReference type="Proteomes" id="UP000052943"/>
    </source>
</evidence>
<dbReference type="Gene3D" id="3.80.10.10">
    <property type="entry name" value="Ribonuclease Inhibitor"/>
    <property type="match status" value="2"/>
</dbReference>
<dbReference type="InterPro" id="IPR052201">
    <property type="entry name" value="LRR-containing_regulator"/>
</dbReference>
<protein>
    <submittedName>
        <fullName evidence="3">Uncharacterized protein</fullName>
    </submittedName>
</protein>
<keyword evidence="1" id="KW-0677">Repeat</keyword>
<dbReference type="OrthoDB" id="127115at2759"/>
<dbReference type="PANTHER" id="PTHR24111">
    <property type="entry name" value="LEUCINE-RICH REPEAT-CONTAINING PROTEIN 34"/>
    <property type="match status" value="1"/>
</dbReference>
<proteinExistence type="predicted"/>